<dbReference type="SUPFAM" id="SSF51735">
    <property type="entry name" value="NAD(P)-binding Rossmann-fold domains"/>
    <property type="match status" value="1"/>
</dbReference>
<organism evidence="2 3">
    <name type="scientific">Cupriavidus necator</name>
    <name type="common">Alcaligenes eutrophus</name>
    <name type="synonym">Ralstonia eutropha</name>
    <dbReference type="NCBI Taxonomy" id="106590"/>
    <lineage>
        <taxon>Bacteria</taxon>
        <taxon>Pseudomonadati</taxon>
        <taxon>Pseudomonadota</taxon>
        <taxon>Betaproteobacteria</taxon>
        <taxon>Burkholderiales</taxon>
        <taxon>Burkholderiaceae</taxon>
        <taxon>Cupriavidus</taxon>
    </lineage>
</organism>
<gene>
    <name evidence="2" type="ORF">DDK22_15015</name>
</gene>
<dbReference type="CDD" id="cd05244">
    <property type="entry name" value="BVR-B_like_SDR_a"/>
    <property type="match status" value="1"/>
</dbReference>
<proteinExistence type="predicted"/>
<dbReference type="PANTHER" id="PTHR43355:SF2">
    <property type="entry name" value="FLAVIN REDUCTASE (NADPH)"/>
    <property type="match status" value="1"/>
</dbReference>
<evidence type="ECO:0000313" key="2">
    <source>
        <dbReference type="EMBL" id="RCJ07867.1"/>
    </source>
</evidence>
<dbReference type="RefSeq" id="WP_114132554.1">
    <property type="nucleotide sequence ID" value="NZ_CP068434.1"/>
</dbReference>
<dbReference type="Gene3D" id="3.40.50.720">
    <property type="entry name" value="NAD(P)-binding Rossmann-like Domain"/>
    <property type="match status" value="1"/>
</dbReference>
<sequence>MKIAIIGATGRVGTRLTDEALRRGHQVTAIARQASKLPARDGVTTRDVDGADVAALAAALAGNDVVISTARFAQLNAQQVTSAVRQAGVPRLLVVGGAGSLYVAPGVQLVDTPNFPDAYKPEALAGRDFLNALRGEQQIDWTFLSPSALFEPGERTGKFRVGEETLLSDAAGKSWISMEDYAIAMLDEIEKPAHSRQRFTVGY</sequence>
<evidence type="ECO:0000259" key="1">
    <source>
        <dbReference type="Pfam" id="PF13460"/>
    </source>
</evidence>
<dbReference type="InterPro" id="IPR036291">
    <property type="entry name" value="NAD(P)-bd_dom_sf"/>
</dbReference>
<name>A0A367PKX6_CUPNE</name>
<dbReference type="InterPro" id="IPR051606">
    <property type="entry name" value="Polyketide_Oxido-like"/>
</dbReference>
<dbReference type="PANTHER" id="PTHR43355">
    <property type="entry name" value="FLAVIN REDUCTASE (NADPH)"/>
    <property type="match status" value="1"/>
</dbReference>
<dbReference type="AlphaFoldDB" id="A0A367PKX6"/>
<evidence type="ECO:0000313" key="3">
    <source>
        <dbReference type="Proteomes" id="UP000253501"/>
    </source>
</evidence>
<accession>A0A367PKX6</accession>
<dbReference type="GO" id="GO:0016646">
    <property type="term" value="F:oxidoreductase activity, acting on the CH-NH group of donors, NAD or NADP as acceptor"/>
    <property type="evidence" value="ECO:0007669"/>
    <property type="project" value="TreeGrafter"/>
</dbReference>
<dbReference type="Proteomes" id="UP000253501">
    <property type="component" value="Unassembled WGS sequence"/>
</dbReference>
<dbReference type="EMBL" id="QDHA01000034">
    <property type="protein sequence ID" value="RCJ07867.1"/>
    <property type="molecule type" value="Genomic_DNA"/>
</dbReference>
<reference evidence="2 3" key="1">
    <citation type="submission" date="2018-04" db="EMBL/GenBank/DDBJ databases">
        <title>Cupriavidus necator CR12 genome sequencing and assembly.</title>
        <authorList>
            <person name="Ben Fekih I."/>
            <person name="Mazhar H.S."/>
            <person name="Bello S.K."/>
            <person name="Rensing C."/>
        </authorList>
    </citation>
    <scope>NUCLEOTIDE SEQUENCE [LARGE SCALE GENOMIC DNA]</scope>
    <source>
        <strain evidence="2 3">CR12</strain>
    </source>
</reference>
<dbReference type="Pfam" id="PF13460">
    <property type="entry name" value="NAD_binding_10"/>
    <property type="match status" value="1"/>
</dbReference>
<protein>
    <submittedName>
        <fullName evidence="2">NAD(P)-dependent oxidoreductase</fullName>
    </submittedName>
</protein>
<feature type="domain" description="NAD(P)-binding" evidence="1">
    <location>
        <begin position="7"/>
        <end position="191"/>
    </location>
</feature>
<comment type="caution">
    <text evidence="2">The sequence shown here is derived from an EMBL/GenBank/DDBJ whole genome shotgun (WGS) entry which is preliminary data.</text>
</comment>
<dbReference type="InterPro" id="IPR016040">
    <property type="entry name" value="NAD(P)-bd_dom"/>
</dbReference>